<keyword evidence="5" id="KW-1185">Reference proteome</keyword>
<protein>
    <submittedName>
        <fullName evidence="4">Porin family protein</fullName>
    </submittedName>
</protein>
<comment type="caution">
    <text evidence="4">The sequence shown here is derived from an EMBL/GenBank/DDBJ whole genome shotgun (WGS) entry which is preliminary data.</text>
</comment>
<dbReference type="EMBL" id="JBGUAW010000004">
    <property type="protein sequence ID" value="MFA9460641.1"/>
    <property type="molecule type" value="Genomic_DNA"/>
</dbReference>
<feature type="signal peptide" evidence="2">
    <location>
        <begin position="1"/>
        <end position="25"/>
    </location>
</feature>
<dbReference type="InterPro" id="IPR011250">
    <property type="entry name" value="OMP/PagP_B-barrel"/>
</dbReference>
<dbReference type="SUPFAM" id="SSF56925">
    <property type="entry name" value="OMPA-like"/>
    <property type="match status" value="1"/>
</dbReference>
<evidence type="ECO:0000313" key="4">
    <source>
        <dbReference type="EMBL" id="MFA9460641.1"/>
    </source>
</evidence>
<organism evidence="4 5">
    <name type="scientific">Thiohalorhabdus methylotrophus</name>
    <dbReference type="NCBI Taxonomy" id="3242694"/>
    <lineage>
        <taxon>Bacteria</taxon>
        <taxon>Pseudomonadati</taxon>
        <taxon>Pseudomonadota</taxon>
        <taxon>Gammaproteobacteria</taxon>
        <taxon>Thiohalorhabdales</taxon>
        <taxon>Thiohalorhabdaceae</taxon>
        <taxon>Thiohalorhabdus</taxon>
    </lineage>
</organism>
<evidence type="ECO:0000256" key="2">
    <source>
        <dbReference type="SAM" id="SignalP"/>
    </source>
</evidence>
<reference evidence="4 5" key="1">
    <citation type="submission" date="2024-08" db="EMBL/GenBank/DDBJ databases">
        <title>Whole-genome sequencing of halo(alkali)philic microorganisms from hypersaline lakes.</title>
        <authorList>
            <person name="Sorokin D.Y."/>
            <person name="Merkel A.Y."/>
            <person name="Messina E."/>
            <person name="Yakimov M."/>
        </authorList>
    </citation>
    <scope>NUCLEOTIDE SEQUENCE [LARGE SCALE GENOMIC DNA]</scope>
    <source>
        <strain evidence="4 5">Cl-TMA</strain>
    </source>
</reference>
<feature type="chain" id="PRO_5046476059" evidence="2">
    <location>
        <begin position="26"/>
        <end position="206"/>
    </location>
</feature>
<dbReference type="RefSeq" id="WP_373655422.1">
    <property type="nucleotide sequence ID" value="NZ_JBGUAW010000004.1"/>
</dbReference>
<dbReference type="Gene3D" id="2.40.160.20">
    <property type="match status" value="1"/>
</dbReference>
<proteinExistence type="predicted"/>
<dbReference type="Pfam" id="PF13505">
    <property type="entry name" value="OMP_b-brl"/>
    <property type="match status" value="1"/>
</dbReference>
<evidence type="ECO:0000313" key="5">
    <source>
        <dbReference type="Proteomes" id="UP001575181"/>
    </source>
</evidence>
<name>A0ABV4TWX1_9GAMM</name>
<accession>A0ABV4TWX1</accession>
<feature type="domain" description="Outer membrane protein beta-barrel" evidence="3">
    <location>
        <begin position="15"/>
        <end position="206"/>
    </location>
</feature>
<keyword evidence="1 2" id="KW-0732">Signal</keyword>
<dbReference type="Proteomes" id="UP001575181">
    <property type="component" value="Unassembled WGS sequence"/>
</dbReference>
<evidence type="ECO:0000256" key="1">
    <source>
        <dbReference type="ARBA" id="ARBA00022729"/>
    </source>
</evidence>
<evidence type="ECO:0000259" key="3">
    <source>
        <dbReference type="Pfam" id="PF13505"/>
    </source>
</evidence>
<sequence>MGYQKRLIATATGVLLAAGTATAQAAEDVGPGWRGVYFGAGVGQYSYKQEGEVGGIDYSLDESDTAYKAFLGYRFTPYVSIEAAYADLGNPAGNLTEDLGGNRLKADTEAWYGYLVGYLPIANAFDFFGKVGVADWSVNAKLQGDGFESEIDNTPDGTDFAWGLGAEVNLPLNFSVRAEYERIEMGEGPLKNLDNELISASVLWQF</sequence>
<dbReference type="InterPro" id="IPR027385">
    <property type="entry name" value="Beta-barrel_OMP"/>
</dbReference>
<gene>
    <name evidence="4" type="ORF">ACERLL_07355</name>
</gene>